<dbReference type="AlphaFoldDB" id="A0A075R7V2"/>
<protein>
    <submittedName>
        <fullName evidence="1">Uncharacterized protein</fullName>
    </submittedName>
</protein>
<dbReference type="Proteomes" id="UP000005850">
    <property type="component" value="Chromosome"/>
</dbReference>
<gene>
    <name evidence="1" type="ORF">BRLA_c031840</name>
</gene>
<sequence>MEIKAVQLTDYTKMKAVELAELYLIENKDYSINSIICFIEKIIEDAKKRHNQFDY</sequence>
<name>A0A075R7V2_BRELA</name>
<accession>A0A075R7V2</accession>
<proteinExistence type="predicted"/>
<organism evidence="1 2">
    <name type="scientific">Brevibacillus laterosporus LMG 15441</name>
    <dbReference type="NCBI Taxonomy" id="1042163"/>
    <lineage>
        <taxon>Bacteria</taxon>
        <taxon>Bacillati</taxon>
        <taxon>Bacillota</taxon>
        <taxon>Bacilli</taxon>
        <taxon>Bacillales</taxon>
        <taxon>Paenibacillaceae</taxon>
        <taxon>Brevibacillus</taxon>
    </lineage>
</organism>
<dbReference type="EMBL" id="CP007806">
    <property type="protein sequence ID" value="AIG27496.1"/>
    <property type="molecule type" value="Genomic_DNA"/>
</dbReference>
<dbReference type="RefSeq" id="WP_022584449.1">
    <property type="nucleotide sequence ID" value="NZ_CP007806.1"/>
</dbReference>
<evidence type="ECO:0000313" key="2">
    <source>
        <dbReference type="Proteomes" id="UP000005850"/>
    </source>
</evidence>
<keyword evidence="2" id="KW-1185">Reference proteome</keyword>
<reference evidence="1 2" key="1">
    <citation type="journal article" date="2011" name="J. Bacteriol.">
        <title>Genome sequence of Brevibacillus laterosporus LMG 15441, a pathogen of invertebrates.</title>
        <authorList>
            <person name="Djukic M."/>
            <person name="Poehlein A."/>
            <person name="Thurmer A."/>
            <person name="Daniel R."/>
        </authorList>
    </citation>
    <scope>NUCLEOTIDE SEQUENCE [LARGE SCALE GENOMIC DNA]</scope>
    <source>
        <strain evidence="1 2">LMG 15441</strain>
    </source>
</reference>
<evidence type="ECO:0000313" key="1">
    <source>
        <dbReference type="EMBL" id="AIG27496.1"/>
    </source>
</evidence>
<dbReference type="HOGENOM" id="CLU_3023031_0_0_9"/>
<dbReference type="KEGG" id="blr:BRLA_c031840"/>